<feature type="domain" description="Glycosyl transferase family 28 C-terminal" evidence="8">
    <location>
        <begin position="10"/>
        <end position="156"/>
    </location>
</feature>
<protein>
    <recommendedName>
        <fullName evidence="4">UDP-N-acetylglucosamine transferase subunit ALG13</fullName>
        <ecNumber evidence="3">2.4.1.141</ecNumber>
    </recommendedName>
</protein>
<comment type="similarity">
    <text evidence="2">Belongs to the glycosyltransferase 28 family.</text>
</comment>
<name>A0ABN9QH55_9DINO</name>
<proteinExistence type="inferred from homology"/>
<evidence type="ECO:0000256" key="3">
    <source>
        <dbReference type="ARBA" id="ARBA00012614"/>
    </source>
</evidence>
<sequence>MTSAARGGRTIFVTVGTTSFDALIEQVDTREFHREARAAGYDRLLVQHGRGDREPKLGRHGEDSADLLEVTAYRFKPSLLEDVEAADLIVSHAGAGSILEALRAGKRLLVVVNPSLMDNHQLELGEAMSQSGFCAMAARPEEVPSAFRAAAEAEPKVYPAPDLARFHRAVQEACGVAPCAAPEAAAS</sequence>
<evidence type="ECO:0000313" key="9">
    <source>
        <dbReference type="EMBL" id="CAK0804272.1"/>
    </source>
</evidence>
<evidence type="ECO:0000256" key="1">
    <source>
        <dbReference type="ARBA" id="ARBA00004240"/>
    </source>
</evidence>
<dbReference type="EMBL" id="CAUYUJ010003202">
    <property type="protein sequence ID" value="CAK0804272.1"/>
    <property type="molecule type" value="Genomic_DNA"/>
</dbReference>
<dbReference type="PANTHER" id="PTHR12867:SF6">
    <property type="entry name" value="N-ACETYLGLUCOSAMINYLDIPHOSPHODOLICHOL N-ACETYLGLUCOSAMINYLTRANSFERASE"/>
    <property type="match status" value="1"/>
</dbReference>
<dbReference type="EC" id="2.4.1.141" evidence="3"/>
<gene>
    <name evidence="9" type="ORF">PCOR1329_LOCUS11138</name>
</gene>
<dbReference type="InterPro" id="IPR007235">
    <property type="entry name" value="Glyco_trans_28_C"/>
</dbReference>
<evidence type="ECO:0000256" key="5">
    <source>
        <dbReference type="ARBA" id="ARBA00022676"/>
    </source>
</evidence>
<evidence type="ECO:0000256" key="2">
    <source>
        <dbReference type="ARBA" id="ARBA00006962"/>
    </source>
</evidence>
<dbReference type="InterPro" id="IPR039042">
    <property type="entry name" value="Alg13-like"/>
</dbReference>
<comment type="caution">
    <text evidence="9">The sequence shown here is derived from an EMBL/GenBank/DDBJ whole genome shotgun (WGS) entry which is preliminary data.</text>
</comment>
<dbReference type="Gene3D" id="3.40.50.2000">
    <property type="entry name" value="Glycogen Phosphorylase B"/>
    <property type="match status" value="1"/>
</dbReference>
<dbReference type="Pfam" id="PF04101">
    <property type="entry name" value="Glyco_tran_28_C"/>
    <property type="match status" value="1"/>
</dbReference>
<accession>A0ABN9QH55</accession>
<evidence type="ECO:0000259" key="8">
    <source>
        <dbReference type="Pfam" id="PF04101"/>
    </source>
</evidence>
<evidence type="ECO:0000256" key="4">
    <source>
        <dbReference type="ARBA" id="ARBA00017468"/>
    </source>
</evidence>
<keyword evidence="10" id="KW-1185">Reference proteome</keyword>
<dbReference type="Proteomes" id="UP001189429">
    <property type="component" value="Unassembled WGS sequence"/>
</dbReference>
<reference evidence="9" key="1">
    <citation type="submission" date="2023-10" db="EMBL/GenBank/DDBJ databases">
        <authorList>
            <person name="Chen Y."/>
            <person name="Shah S."/>
            <person name="Dougan E. K."/>
            <person name="Thang M."/>
            <person name="Chan C."/>
        </authorList>
    </citation>
    <scope>NUCLEOTIDE SEQUENCE [LARGE SCALE GENOMIC DNA]</scope>
</reference>
<evidence type="ECO:0000256" key="7">
    <source>
        <dbReference type="ARBA" id="ARBA00022824"/>
    </source>
</evidence>
<evidence type="ECO:0000313" key="10">
    <source>
        <dbReference type="Proteomes" id="UP001189429"/>
    </source>
</evidence>
<keyword evidence="6" id="KW-0808">Transferase</keyword>
<dbReference type="PANTHER" id="PTHR12867">
    <property type="entry name" value="GLYCOSYL TRANSFERASE-RELATED"/>
    <property type="match status" value="1"/>
</dbReference>
<dbReference type="SUPFAM" id="SSF53756">
    <property type="entry name" value="UDP-Glycosyltransferase/glycogen phosphorylase"/>
    <property type="match status" value="1"/>
</dbReference>
<organism evidence="9 10">
    <name type="scientific">Prorocentrum cordatum</name>
    <dbReference type="NCBI Taxonomy" id="2364126"/>
    <lineage>
        <taxon>Eukaryota</taxon>
        <taxon>Sar</taxon>
        <taxon>Alveolata</taxon>
        <taxon>Dinophyceae</taxon>
        <taxon>Prorocentrales</taxon>
        <taxon>Prorocentraceae</taxon>
        <taxon>Prorocentrum</taxon>
    </lineage>
</organism>
<comment type="subcellular location">
    <subcellularLocation>
        <location evidence="1">Endoplasmic reticulum</location>
    </subcellularLocation>
</comment>
<keyword evidence="7" id="KW-0256">Endoplasmic reticulum</keyword>
<keyword evidence="5" id="KW-0328">Glycosyltransferase</keyword>
<evidence type="ECO:0000256" key="6">
    <source>
        <dbReference type="ARBA" id="ARBA00022679"/>
    </source>
</evidence>